<feature type="transmembrane region" description="Helical" evidence="2">
    <location>
        <begin position="543"/>
        <end position="563"/>
    </location>
</feature>
<dbReference type="PANTHER" id="PTHR43849">
    <property type="entry name" value="BLL3936 PROTEIN"/>
    <property type="match status" value="1"/>
</dbReference>
<dbReference type="AlphaFoldDB" id="A0A379KCY3"/>
<keyword evidence="2" id="KW-0472">Membrane</keyword>
<keyword evidence="1" id="KW-0813">Transport</keyword>
<comment type="function">
    <text evidence="1">Part of the tripartite ATP-independent periplasmic (TRAP) transport system.</text>
</comment>
<dbReference type="GO" id="GO:0005886">
    <property type="term" value="C:plasma membrane"/>
    <property type="evidence" value="ECO:0007669"/>
    <property type="project" value="UniProtKB-SubCell"/>
</dbReference>
<sequence length="852" mass="91287">MHDKQLSTEELIAQDVGARSPVGLMAQVITGLALLWSLFQLWIASPLPFIFGVGVFNDTQTRAIHLAFALLLAFLAYPAFKRSPRDRVPLLDIALGLVAAASAAYLFIFYQQLALRPGSLTTGDLVTACIGIPLLLEATRRALGPPLAIIALVFLLYSLAGPYMPGLLAHRGVSFNALANHQWITTEGVFGIALGVSTSFVFLFVLFGALLERAGAGHYFIQLAFSLLGHFRGGPAKAAVLASGLTGMISGSSIANVVTTGTFTIPMMKRTGFSSEKAGAVEVASSVNGQIMPPVMGAAAFLMVEYIGMPYVEIIKHAFLPATISYIALLYIVHLEALKLGLQPIGSAQPKPWLRRLTGFAFGAALISGLSLAVYYGLGWLKPALGEYALPVIGVLLAVVYLALLKVAASVPVLPPEDPNAPLEELPQTRAVLLSGLHFLLPVVVLVWCLMIERLSPGLSAFWGSVMLIIILLTQRPLLSWMRSDGSHDHGSFIDGVIDLREGLIAGARNMIGIGIATAAAGIIVGAVSQTGVGLVLADLVELLSMGNLLLMLILVAVFSLILGMGLPTTANYIVVSSLLAPVVVALGQQNGLIVPLIAVHLFVFYFGIMADVTPPVGLASFAAAAVSKGDPIKTGIVAFFYSLRTAALPFLFIFNTDLLLIDVDFWHGVIIFIVATIAMLIFAAGTQGFFLVRSRWYESVLLLLVAFTLFRPGFWMDMLHDPYQEVPPAELAQALDGVEDGSSLRLRILGENAVGDPREFTVLLPVPDGASGEERLQKLGLALYEEGDKVLVDNVTFGSLAADAGLEFDQQILNVRAPTDRWMKELMWIPGFLLFGLVVLLQRRRKLAQTA</sequence>
<dbReference type="InterPro" id="IPR011853">
    <property type="entry name" value="TRAP_DctM-Dct_fused"/>
</dbReference>
<dbReference type="InterPro" id="IPR010656">
    <property type="entry name" value="DctM"/>
</dbReference>
<name>A0A379KCY3_ECTOL</name>
<evidence type="ECO:0000256" key="1">
    <source>
        <dbReference type="RuleBase" id="RU369079"/>
    </source>
</evidence>
<protein>
    <submittedName>
        <fullName evidence="4">TRAP transporter, 4TM/12TM fusion protein</fullName>
    </submittedName>
</protein>
<reference evidence="4 5" key="1">
    <citation type="submission" date="2018-06" db="EMBL/GenBank/DDBJ databases">
        <authorList>
            <consortium name="Pathogen Informatics"/>
            <person name="Doyle S."/>
        </authorList>
    </citation>
    <scope>NUCLEOTIDE SEQUENCE [LARGE SCALE GENOMIC DNA]</scope>
    <source>
        <strain evidence="4 5">NCTC10860</strain>
    </source>
</reference>
<feature type="transmembrane region" description="Helical" evidence="2">
    <location>
        <begin position="92"/>
        <end position="113"/>
    </location>
</feature>
<evidence type="ECO:0000313" key="5">
    <source>
        <dbReference type="Proteomes" id="UP000254084"/>
    </source>
</evidence>
<feature type="transmembrane region" description="Helical" evidence="2">
    <location>
        <begin position="635"/>
        <end position="654"/>
    </location>
</feature>
<keyword evidence="1" id="KW-0997">Cell inner membrane</keyword>
<keyword evidence="2" id="KW-1133">Transmembrane helix</keyword>
<accession>A0A379KCY3</accession>
<feature type="transmembrane region" description="Helical" evidence="2">
    <location>
        <begin position="148"/>
        <end position="168"/>
    </location>
</feature>
<gene>
    <name evidence="4" type="ORF">NCTC10860_04696</name>
</gene>
<dbReference type="Pfam" id="PF06808">
    <property type="entry name" value="DctM"/>
    <property type="match status" value="2"/>
</dbReference>
<keyword evidence="1" id="KW-1003">Cell membrane</keyword>
<organism evidence="4 5">
    <name type="scientific">Ectopseudomonas oleovorans</name>
    <name type="common">Pseudomonas oleovorans</name>
    <dbReference type="NCBI Taxonomy" id="301"/>
    <lineage>
        <taxon>Bacteria</taxon>
        <taxon>Pseudomonadati</taxon>
        <taxon>Pseudomonadota</taxon>
        <taxon>Gammaproteobacteria</taxon>
        <taxon>Pseudomonadales</taxon>
        <taxon>Pseudomonadaceae</taxon>
        <taxon>Ectopseudomonas</taxon>
    </lineage>
</organism>
<keyword evidence="2" id="KW-0812">Transmembrane</keyword>
<dbReference type="EMBL" id="UGUW01000004">
    <property type="protein sequence ID" value="SUD62262.1"/>
    <property type="molecule type" value="Genomic_DNA"/>
</dbReference>
<feature type="transmembrane region" description="Helical" evidence="2">
    <location>
        <begin position="318"/>
        <end position="337"/>
    </location>
</feature>
<feature type="transmembrane region" description="Helical" evidence="2">
    <location>
        <begin position="827"/>
        <end position="843"/>
    </location>
</feature>
<feature type="transmembrane region" description="Helical" evidence="2">
    <location>
        <begin position="63"/>
        <end position="80"/>
    </location>
</feature>
<dbReference type="RefSeq" id="WP_084341618.1">
    <property type="nucleotide sequence ID" value="NZ_UGUW01000004.1"/>
</dbReference>
<evidence type="ECO:0000259" key="3">
    <source>
        <dbReference type="Pfam" id="PF06808"/>
    </source>
</evidence>
<feature type="domain" description="TRAP C4-dicarboxylate transport system permease DctM subunit" evidence="3">
    <location>
        <begin position="133"/>
        <end position="357"/>
    </location>
</feature>
<dbReference type="GO" id="GO:0022857">
    <property type="term" value="F:transmembrane transporter activity"/>
    <property type="evidence" value="ECO:0007669"/>
    <property type="project" value="UniProtKB-UniRule"/>
</dbReference>
<feature type="transmembrane region" description="Helical" evidence="2">
    <location>
        <begin position="188"/>
        <end position="211"/>
    </location>
</feature>
<evidence type="ECO:0000256" key="2">
    <source>
        <dbReference type="SAM" id="Phobius"/>
    </source>
</evidence>
<feature type="transmembrane region" description="Helical" evidence="2">
    <location>
        <begin position="357"/>
        <end position="376"/>
    </location>
</feature>
<feature type="transmembrane region" description="Helical" evidence="2">
    <location>
        <begin position="21"/>
        <end position="43"/>
    </location>
</feature>
<feature type="transmembrane region" description="Helical" evidence="2">
    <location>
        <begin position="511"/>
        <end position="537"/>
    </location>
</feature>
<dbReference type="Proteomes" id="UP000254084">
    <property type="component" value="Unassembled WGS sequence"/>
</dbReference>
<dbReference type="PANTHER" id="PTHR43849:SF2">
    <property type="entry name" value="BLL3936 PROTEIN"/>
    <property type="match status" value="1"/>
</dbReference>
<feature type="transmembrane region" description="Helical" evidence="2">
    <location>
        <begin position="388"/>
        <end position="411"/>
    </location>
</feature>
<feature type="transmembrane region" description="Helical" evidence="2">
    <location>
        <begin position="666"/>
        <end position="685"/>
    </location>
</feature>
<dbReference type="InterPro" id="IPR021814">
    <property type="entry name" value="DUF3394"/>
</dbReference>
<feature type="transmembrane region" description="Helical" evidence="2">
    <location>
        <begin position="697"/>
        <end position="715"/>
    </location>
</feature>
<evidence type="ECO:0000313" key="4">
    <source>
        <dbReference type="EMBL" id="SUD62262.1"/>
    </source>
</evidence>
<feature type="domain" description="TRAP C4-dicarboxylate transport system permease DctM subunit" evidence="3">
    <location>
        <begin position="392"/>
        <end position="664"/>
    </location>
</feature>
<proteinExistence type="predicted"/>
<dbReference type="NCBIfam" id="TIGR02123">
    <property type="entry name" value="TRAP_fused"/>
    <property type="match status" value="1"/>
</dbReference>
<feature type="transmembrane region" description="Helical" evidence="2">
    <location>
        <begin position="431"/>
        <end position="451"/>
    </location>
</feature>
<feature type="transmembrane region" description="Helical" evidence="2">
    <location>
        <begin position="457"/>
        <end position="474"/>
    </location>
</feature>
<feature type="transmembrane region" description="Helical" evidence="2">
    <location>
        <begin position="593"/>
        <end position="614"/>
    </location>
</feature>
<dbReference type="Pfam" id="PF11874">
    <property type="entry name" value="DUF3394"/>
    <property type="match status" value="1"/>
</dbReference>
<comment type="subcellular location">
    <subcellularLocation>
        <location evidence="1">Cell inner membrane</location>
        <topology evidence="1">Multi-pass membrane protein</topology>
    </subcellularLocation>
</comment>